<evidence type="ECO:0000313" key="2">
    <source>
        <dbReference type="Proteomes" id="UP000565579"/>
    </source>
</evidence>
<keyword evidence="2" id="KW-1185">Reference proteome</keyword>
<accession>A0A7X0P0V4</accession>
<dbReference type="EMBL" id="JACHMI010000001">
    <property type="protein sequence ID" value="MBB6553212.1"/>
    <property type="molecule type" value="Genomic_DNA"/>
</dbReference>
<name>A0A7X0P0V4_9ACTN</name>
<dbReference type="RefSeq" id="WP_281402494.1">
    <property type="nucleotide sequence ID" value="NZ_BAAAXY010000067.1"/>
</dbReference>
<organism evidence="1 2">
    <name type="scientific">Nonomuraea rubra</name>
    <dbReference type="NCBI Taxonomy" id="46180"/>
    <lineage>
        <taxon>Bacteria</taxon>
        <taxon>Bacillati</taxon>
        <taxon>Actinomycetota</taxon>
        <taxon>Actinomycetes</taxon>
        <taxon>Streptosporangiales</taxon>
        <taxon>Streptosporangiaceae</taxon>
        <taxon>Nonomuraea</taxon>
    </lineage>
</organism>
<dbReference type="AlphaFoldDB" id="A0A7X0P0V4"/>
<protein>
    <submittedName>
        <fullName evidence="1">Uncharacterized protein</fullName>
    </submittedName>
</protein>
<evidence type="ECO:0000313" key="1">
    <source>
        <dbReference type="EMBL" id="MBB6553212.1"/>
    </source>
</evidence>
<comment type="caution">
    <text evidence="1">The sequence shown here is derived from an EMBL/GenBank/DDBJ whole genome shotgun (WGS) entry which is preliminary data.</text>
</comment>
<proteinExistence type="predicted"/>
<dbReference type="Proteomes" id="UP000565579">
    <property type="component" value="Unassembled WGS sequence"/>
</dbReference>
<sequence>MSETLTPVTTELDRDPRLLPARLFALSPAQQAGLSRMRLERTKG</sequence>
<reference evidence="1 2" key="1">
    <citation type="submission" date="2020-08" db="EMBL/GenBank/DDBJ databases">
        <title>Sequencing the genomes of 1000 actinobacteria strains.</title>
        <authorList>
            <person name="Klenk H.-P."/>
        </authorList>
    </citation>
    <scope>NUCLEOTIDE SEQUENCE [LARGE SCALE GENOMIC DNA]</scope>
    <source>
        <strain evidence="1 2">DSM 43768</strain>
    </source>
</reference>
<gene>
    <name evidence="1" type="ORF">HD593_008007</name>
</gene>